<gene>
    <name evidence="2" type="ORF">J0695_32675</name>
</gene>
<dbReference type="RefSeq" id="WP_206968291.1">
    <property type="nucleotide sequence ID" value="NZ_BAAAJJ010000005.1"/>
</dbReference>
<name>A0A939FCE1_9ACTN</name>
<protein>
    <submittedName>
        <fullName evidence="2">Uncharacterized protein</fullName>
    </submittedName>
</protein>
<keyword evidence="3" id="KW-1185">Reference proteome</keyword>
<evidence type="ECO:0000256" key="1">
    <source>
        <dbReference type="SAM" id="SignalP"/>
    </source>
</evidence>
<evidence type="ECO:0000313" key="2">
    <source>
        <dbReference type="EMBL" id="MBO0516490.1"/>
    </source>
</evidence>
<dbReference type="SUPFAM" id="SSF75005">
    <property type="entry name" value="Arabinanase/levansucrase/invertase"/>
    <property type="match status" value="1"/>
</dbReference>
<feature type="chain" id="PRO_5037441688" evidence="1">
    <location>
        <begin position="34"/>
        <end position="329"/>
    </location>
</feature>
<dbReference type="Proteomes" id="UP000664167">
    <property type="component" value="Unassembled WGS sequence"/>
</dbReference>
<dbReference type="EMBL" id="JAFLRJ010000403">
    <property type="protein sequence ID" value="MBO0516490.1"/>
    <property type="molecule type" value="Genomic_DNA"/>
</dbReference>
<proteinExistence type="predicted"/>
<comment type="caution">
    <text evidence="2">The sequence shown here is derived from an EMBL/GenBank/DDBJ whole genome shotgun (WGS) entry which is preliminary data.</text>
</comment>
<evidence type="ECO:0000313" key="3">
    <source>
        <dbReference type="Proteomes" id="UP000664167"/>
    </source>
</evidence>
<reference evidence="2" key="1">
    <citation type="submission" date="2021-03" db="EMBL/GenBank/DDBJ databases">
        <title>Streptomyces poriferae sp. nov., a novel marine sponge-derived Actinobacteria species with anti-MRSA activity.</title>
        <authorList>
            <person name="Sandoval-Powers M."/>
            <person name="Kralova S."/>
            <person name="Nguyen G.-S."/>
            <person name="Fawwal D."/>
            <person name="Degnes K."/>
            <person name="Klinkenberg G."/>
            <person name="Sletta H."/>
            <person name="Wentzel A."/>
            <person name="Liles M.R."/>
        </authorList>
    </citation>
    <scope>NUCLEOTIDE SEQUENCE</scope>
    <source>
        <strain evidence="2">DSM 41794</strain>
    </source>
</reference>
<dbReference type="InterPro" id="IPR023296">
    <property type="entry name" value="Glyco_hydro_beta-prop_sf"/>
</dbReference>
<organism evidence="2 3">
    <name type="scientific">Streptomyces beijiangensis</name>
    <dbReference type="NCBI Taxonomy" id="163361"/>
    <lineage>
        <taxon>Bacteria</taxon>
        <taxon>Bacillati</taxon>
        <taxon>Actinomycetota</taxon>
        <taxon>Actinomycetes</taxon>
        <taxon>Kitasatosporales</taxon>
        <taxon>Streptomycetaceae</taxon>
        <taxon>Streptomyces</taxon>
    </lineage>
</organism>
<sequence>MQQPTATLRRPVALAAVALAAVLALTQIRSADATPVAAAATHLASAIEDVRSSDGHTYHATDSSGRTMDAAQIVQAADGSYLAVYHSVLADGRFHAAVATSTDLLHWQRRHDFGAGSSQPDLARADGGRYVLAWEQDPRNHIAVREYRDLRALLAGDADRRYDAPLTLSRCSEGTPSITSVHGSTVELTGHFRHDCDTDHQMRATLKNFTTWHAEPDERIDRALYEWGAGGNIGDRDPVVYQGRKLLLIEGQGSRDDFSTWRTYVYDPKSGRAVLAALRTHGGSTAFANPSATRITAPDGRPALLVSVFLPKEGAAAGEAGQLLYWHSL</sequence>
<keyword evidence="1" id="KW-0732">Signal</keyword>
<dbReference type="AlphaFoldDB" id="A0A939FCE1"/>
<accession>A0A939FCE1</accession>
<feature type="signal peptide" evidence="1">
    <location>
        <begin position="1"/>
        <end position="33"/>
    </location>
</feature>